<evidence type="ECO:0000313" key="2">
    <source>
        <dbReference type="EMBL" id="XBO39256.1"/>
    </source>
</evidence>
<name>A0AAU7JFV3_9HYPH</name>
<organism evidence="2">
    <name type="scientific">Alsobacter sp. KACC 23698</name>
    <dbReference type="NCBI Taxonomy" id="3149229"/>
    <lineage>
        <taxon>Bacteria</taxon>
        <taxon>Pseudomonadati</taxon>
        <taxon>Pseudomonadota</taxon>
        <taxon>Alphaproteobacteria</taxon>
        <taxon>Hyphomicrobiales</taxon>
        <taxon>Alsobacteraceae</taxon>
        <taxon>Alsobacter</taxon>
    </lineage>
</organism>
<dbReference type="EMBL" id="CP157484">
    <property type="protein sequence ID" value="XBO39256.1"/>
    <property type="molecule type" value="Genomic_DNA"/>
</dbReference>
<dbReference type="Gene3D" id="3.40.630.30">
    <property type="match status" value="1"/>
</dbReference>
<reference evidence="2" key="1">
    <citation type="submission" date="2024-05" db="EMBL/GenBank/DDBJ databases">
        <authorList>
            <person name="Kim S."/>
            <person name="Heo J."/>
            <person name="Choi H."/>
            <person name="Choi Y."/>
            <person name="Kwon S.-W."/>
            <person name="Kim Y."/>
        </authorList>
    </citation>
    <scope>NUCLEOTIDE SEQUENCE</scope>
    <source>
        <strain evidence="2">KACC 23698</strain>
    </source>
</reference>
<dbReference type="PROSITE" id="PS51186">
    <property type="entry name" value="GNAT"/>
    <property type="match status" value="1"/>
</dbReference>
<dbReference type="GO" id="GO:0016747">
    <property type="term" value="F:acyltransferase activity, transferring groups other than amino-acyl groups"/>
    <property type="evidence" value="ECO:0007669"/>
    <property type="project" value="InterPro"/>
</dbReference>
<dbReference type="RefSeq" id="WP_406856095.1">
    <property type="nucleotide sequence ID" value="NZ_CP157484.1"/>
</dbReference>
<feature type="domain" description="N-acetyltransferase" evidence="1">
    <location>
        <begin position="9"/>
        <end position="147"/>
    </location>
</feature>
<proteinExistence type="predicted"/>
<sequence length="151" mass="16144">MKRELADGLSIRYAEGSESDALFALAARSGHPVDLPMLEALSIAGRGFVAVRDDTGEFVGVAAVGDIDGMMTVETLAVAPDARRQGVGSALVTTVEEYGRWAYYASVLAVPQDAEATEFMFRRGYLALDEARTPDAVARLGHGRPVVTKRL</sequence>
<evidence type="ECO:0000259" key="1">
    <source>
        <dbReference type="PROSITE" id="PS51186"/>
    </source>
</evidence>
<dbReference type="InterPro" id="IPR000182">
    <property type="entry name" value="GNAT_dom"/>
</dbReference>
<protein>
    <submittedName>
        <fullName evidence="2">GNAT family N-acetyltransferase</fullName>
    </submittedName>
</protein>
<dbReference type="Pfam" id="PF00583">
    <property type="entry name" value="Acetyltransf_1"/>
    <property type="match status" value="1"/>
</dbReference>
<dbReference type="CDD" id="cd04301">
    <property type="entry name" value="NAT_SF"/>
    <property type="match status" value="1"/>
</dbReference>
<dbReference type="SUPFAM" id="SSF55729">
    <property type="entry name" value="Acyl-CoA N-acyltransferases (Nat)"/>
    <property type="match status" value="1"/>
</dbReference>
<gene>
    <name evidence="2" type="ORF">ABEG18_00245</name>
</gene>
<dbReference type="InterPro" id="IPR016181">
    <property type="entry name" value="Acyl_CoA_acyltransferase"/>
</dbReference>
<accession>A0AAU7JFV3</accession>
<dbReference type="AlphaFoldDB" id="A0AAU7JFV3"/>